<evidence type="ECO:0000313" key="1">
    <source>
        <dbReference type="EMBL" id="SVC44168.1"/>
    </source>
</evidence>
<proteinExistence type="predicted"/>
<name>A0A382M6C5_9ZZZZ</name>
<gene>
    <name evidence="1" type="ORF">METZ01_LOCUS297022</name>
</gene>
<dbReference type="EMBL" id="UINC01091419">
    <property type="protein sequence ID" value="SVC44168.1"/>
    <property type="molecule type" value="Genomic_DNA"/>
</dbReference>
<reference evidence="1" key="1">
    <citation type="submission" date="2018-05" db="EMBL/GenBank/DDBJ databases">
        <authorList>
            <person name="Lanie J.A."/>
            <person name="Ng W.-L."/>
            <person name="Kazmierczak K.M."/>
            <person name="Andrzejewski T.M."/>
            <person name="Davidsen T.M."/>
            <person name="Wayne K.J."/>
            <person name="Tettelin H."/>
            <person name="Glass J.I."/>
            <person name="Rusch D."/>
            <person name="Podicherti R."/>
            <person name="Tsui H.-C.T."/>
            <person name="Winkler M.E."/>
        </authorList>
    </citation>
    <scope>NUCLEOTIDE SEQUENCE</scope>
</reference>
<accession>A0A382M6C5</accession>
<dbReference type="AlphaFoldDB" id="A0A382M6C5"/>
<sequence>MVNKKYLYIFGHLSGLCGDVVGETEVGFTELVF</sequence>
<organism evidence="1">
    <name type="scientific">marine metagenome</name>
    <dbReference type="NCBI Taxonomy" id="408172"/>
    <lineage>
        <taxon>unclassified sequences</taxon>
        <taxon>metagenomes</taxon>
        <taxon>ecological metagenomes</taxon>
    </lineage>
</organism>
<protein>
    <submittedName>
        <fullName evidence="1">Uncharacterized protein</fullName>
    </submittedName>
</protein>